<evidence type="ECO:0000256" key="3">
    <source>
        <dbReference type="ARBA" id="ARBA00023295"/>
    </source>
</evidence>
<dbReference type="PANTHER" id="PTHR10353:SF209">
    <property type="entry name" value="GALACTOLIPID GALACTOSYLTRANSFERASE SFR2, CHLOROPLASTIC"/>
    <property type="match status" value="1"/>
</dbReference>
<dbReference type="SUPFAM" id="SSF51445">
    <property type="entry name" value="(Trans)glycosidases"/>
    <property type="match status" value="1"/>
</dbReference>
<evidence type="ECO:0000256" key="1">
    <source>
        <dbReference type="ARBA" id="ARBA00010838"/>
    </source>
</evidence>
<keyword evidence="3" id="KW-0326">Glycosidase</keyword>
<organism evidence="5 6">
    <name type="scientific">Kibdelosporangium phytohabitans</name>
    <dbReference type="NCBI Taxonomy" id="860235"/>
    <lineage>
        <taxon>Bacteria</taxon>
        <taxon>Bacillati</taxon>
        <taxon>Actinomycetota</taxon>
        <taxon>Actinomycetes</taxon>
        <taxon>Pseudonocardiales</taxon>
        <taxon>Pseudonocardiaceae</taxon>
        <taxon>Kibdelosporangium</taxon>
    </lineage>
</organism>
<sequence length="383" mass="42171">MEATNFIWGTAASAVQTDGASPASDWWEWEQSGRAPKSGDGNGHATRFAGDFKLLREWGFGHHRLSLDWARLEPEQGKHDRAAVEHYRQVLTAGRAAGLNLWVCLLHTAVPAWFARTGGFLDPSAERSWAAHVDFVAETFGDLVYGWKPVNGPTSHAVKGHLTGEFPPGHQSRDELGQVLMAIQKANFDAALRLRTNGQPVASVQAVTPLFPDDNDTARQAAGMLDQLQWASWLGFARNDHYAEAFDYHGFSYYYATAVDAQGSPRPYPADHAVNVQGYVPWADGVRTVLDRFAAELPGSRFFVSELGYGGHDDTQRAEYLTRAVGHVRDAISDGIDVAGVFFWTGIDNYEWTNGFDVPFGLFDTGRAPRPSAYVVRDLIAGK</sequence>
<dbReference type="InterPro" id="IPR017853">
    <property type="entry name" value="GH"/>
</dbReference>
<dbReference type="STRING" id="860235.AOZ06_03925"/>
<keyword evidence="2" id="KW-0378">Hydrolase</keyword>
<evidence type="ECO:0000256" key="4">
    <source>
        <dbReference type="RuleBase" id="RU003690"/>
    </source>
</evidence>
<dbReference type="RefSeq" id="WP_054288160.1">
    <property type="nucleotide sequence ID" value="NZ_CP012752.1"/>
</dbReference>
<name>A0A0N9HP76_9PSEU</name>
<dbReference type="GO" id="GO:0005975">
    <property type="term" value="P:carbohydrate metabolic process"/>
    <property type="evidence" value="ECO:0007669"/>
    <property type="project" value="InterPro"/>
</dbReference>
<dbReference type="EMBL" id="CP012752">
    <property type="protein sequence ID" value="ALG06184.1"/>
    <property type="molecule type" value="Genomic_DNA"/>
</dbReference>
<gene>
    <name evidence="5" type="ORF">AOZ06_03925</name>
</gene>
<reference evidence="5 6" key="1">
    <citation type="submission" date="2015-07" db="EMBL/GenBank/DDBJ databases">
        <title>Genome sequencing of Kibdelosporangium phytohabitans.</title>
        <authorList>
            <person name="Qin S."/>
            <person name="Xing K."/>
        </authorList>
    </citation>
    <scope>NUCLEOTIDE SEQUENCE [LARGE SCALE GENOMIC DNA]</scope>
    <source>
        <strain evidence="5 6">KLBMP1111</strain>
    </source>
</reference>
<evidence type="ECO:0008006" key="7">
    <source>
        <dbReference type="Google" id="ProtNLM"/>
    </source>
</evidence>
<evidence type="ECO:0000313" key="6">
    <source>
        <dbReference type="Proteomes" id="UP000063699"/>
    </source>
</evidence>
<dbReference type="GO" id="GO:0008422">
    <property type="term" value="F:beta-glucosidase activity"/>
    <property type="evidence" value="ECO:0007669"/>
    <property type="project" value="TreeGrafter"/>
</dbReference>
<evidence type="ECO:0000313" key="5">
    <source>
        <dbReference type="EMBL" id="ALG06184.1"/>
    </source>
</evidence>
<dbReference type="Pfam" id="PF00232">
    <property type="entry name" value="Glyco_hydro_1"/>
    <property type="match status" value="2"/>
</dbReference>
<proteinExistence type="inferred from homology"/>
<dbReference type="Gene3D" id="3.20.20.80">
    <property type="entry name" value="Glycosidases"/>
    <property type="match status" value="1"/>
</dbReference>
<dbReference type="OrthoDB" id="9765195at2"/>
<dbReference type="PANTHER" id="PTHR10353">
    <property type="entry name" value="GLYCOSYL HYDROLASE"/>
    <property type="match status" value="1"/>
</dbReference>
<comment type="similarity">
    <text evidence="1 4">Belongs to the glycosyl hydrolase 1 family.</text>
</comment>
<dbReference type="InterPro" id="IPR001360">
    <property type="entry name" value="Glyco_hydro_1"/>
</dbReference>
<dbReference type="PRINTS" id="PR00131">
    <property type="entry name" value="GLHYDRLASE1"/>
</dbReference>
<dbReference type="KEGG" id="kphy:AOZ06_03925"/>
<dbReference type="SMR" id="A0A0N9HP76"/>
<protein>
    <recommendedName>
        <fullName evidence="7">Beta-glucosidase</fullName>
    </recommendedName>
</protein>
<evidence type="ECO:0000256" key="2">
    <source>
        <dbReference type="ARBA" id="ARBA00022801"/>
    </source>
</evidence>
<dbReference type="Proteomes" id="UP000063699">
    <property type="component" value="Chromosome"/>
</dbReference>
<accession>A0A0N9HP76</accession>
<keyword evidence="6" id="KW-1185">Reference proteome</keyword>
<dbReference type="AlphaFoldDB" id="A0A0N9HP76"/>